<reference evidence="2" key="1">
    <citation type="submission" date="2022-07" db="EMBL/GenBank/DDBJ databases">
        <title>Chromosome-level genome of Muraenolepis orangiensis.</title>
        <authorList>
            <person name="Kim J."/>
        </authorList>
    </citation>
    <scope>NUCLEOTIDE SEQUENCE</scope>
    <source>
        <strain evidence="2">KU_S4_2022</strain>
        <tissue evidence="2">Muscle</tissue>
    </source>
</reference>
<feature type="coiled-coil region" evidence="1">
    <location>
        <begin position="33"/>
        <end position="187"/>
    </location>
</feature>
<evidence type="ECO:0000256" key="1">
    <source>
        <dbReference type="SAM" id="Coils"/>
    </source>
</evidence>
<name>A0A9Q0I9A4_9TELE</name>
<comment type="caution">
    <text evidence="2">The sequence shown here is derived from an EMBL/GenBank/DDBJ whole genome shotgun (WGS) entry which is preliminary data.</text>
</comment>
<evidence type="ECO:0000313" key="3">
    <source>
        <dbReference type="Proteomes" id="UP001148018"/>
    </source>
</evidence>
<proteinExistence type="predicted"/>
<organism evidence="2 3">
    <name type="scientific">Muraenolepis orangiensis</name>
    <name type="common">Patagonian moray cod</name>
    <dbReference type="NCBI Taxonomy" id="630683"/>
    <lineage>
        <taxon>Eukaryota</taxon>
        <taxon>Metazoa</taxon>
        <taxon>Chordata</taxon>
        <taxon>Craniata</taxon>
        <taxon>Vertebrata</taxon>
        <taxon>Euteleostomi</taxon>
        <taxon>Actinopterygii</taxon>
        <taxon>Neopterygii</taxon>
        <taxon>Teleostei</taxon>
        <taxon>Neoteleostei</taxon>
        <taxon>Acanthomorphata</taxon>
        <taxon>Zeiogadaria</taxon>
        <taxon>Gadariae</taxon>
        <taxon>Gadiformes</taxon>
        <taxon>Muraenolepidoidei</taxon>
        <taxon>Muraenolepididae</taxon>
        <taxon>Muraenolepis</taxon>
    </lineage>
</organism>
<gene>
    <name evidence="2" type="ORF">NHX12_011934</name>
</gene>
<dbReference type="AlphaFoldDB" id="A0A9Q0I9A4"/>
<accession>A0A9Q0I9A4</accession>
<dbReference type="OrthoDB" id="8919415at2759"/>
<protein>
    <submittedName>
        <fullName evidence="2">Uncharacterized protein</fullName>
    </submittedName>
</protein>
<keyword evidence="1" id="KW-0175">Coiled coil</keyword>
<evidence type="ECO:0000313" key="2">
    <source>
        <dbReference type="EMBL" id="KAJ3588341.1"/>
    </source>
</evidence>
<dbReference type="Proteomes" id="UP001148018">
    <property type="component" value="Unassembled WGS sequence"/>
</dbReference>
<dbReference type="EMBL" id="JANIIK010000116">
    <property type="protein sequence ID" value="KAJ3588341.1"/>
    <property type="molecule type" value="Genomic_DNA"/>
</dbReference>
<keyword evidence="3" id="KW-1185">Reference proteome</keyword>
<feature type="non-terminal residue" evidence="2">
    <location>
        <position position="210"/>
    </location>
</feature>
<sequence length="210" mass="23806">MASHSSGGYGSLEGSISDAGQIQSEFGRVQSLLADEQSSSRRKEQVIQMLEEKRRILMEQTKGSSSQLKDLQQQKEKGELDISNLQATLQRLQQNWQLMELEEMREEFTDLLRDLRLRIKDLESQVELQQEEAARLVKHQATRNPLSIADEVELQVSSAAVDLRLRIKDLESQVELQQEEAARLVKHQATRNPLSIADEVELQVSSAAVV</sequence>